<dbReference type="Proteomes" id="UP001642482">
    <property type="component" value="Unassembled WGS sequence"/>
</dbReference>
<name>A0ABP0CIF8_9PEZI</name>
<evidence type="ECO:0000259" key="1">
    <source>
        <dbReference type="Pfam" id="PF13391"/>
    </source>
</evidence>
<keyword evidence="3" id="KW-1185">Reference proteome</keyword>
<dbReference type="InterPro" id="IPR003615">
    <property type="entry name" value="HNH_nuc"/>
</dbReference>
<comment type="caution">
    <text evidence="2">The sequence shown here is derived from an EMBL/GenBank/DDBJ whole genome shotgun (WGS) entry which is preliminary data.</text>
</comment>
<gene>
    <name evidence="2" type="ORF">SEUCBS140593_007998</name>
</gene>
<reference evidence="2 3" key="1">
    <citation type="submission" date="2024-01" db="EMBL/GenBank/DDBJ databases">
        <authorList>
            <person name="Allen C."/>
            <person name="Tagirdzhanova G."/>
        </authorList>
    </citation>
    <scope>NUCLEOTIDE SEQUENCE [LARGE SCALE GENOMIC DNA]</scope>
</reference>
<sequence length="302" mass="35060">MVDMLFENEGPYQIRDGRRNILKRSNRTLQRGCYYVSCLNNKDEQMRLSDEAVLLRPLWLGQGQKVWKGRRVRNFAAAVQERDLHCVVTGRQPTMTRDCENLADIAVAHIFPSGHQTYWDEHKMGEGIHPAPGGKINSMENGLLMTRKMHYLFNQYAFSINPDDGHRIVWFQSCPDFIALQKHLPWWTLNSPLRPNAKLLRWHFRQAVLCNMRGYGLPNFPSSKNGQIESILEGPMVAKRLEAEIFGAVALDVDLKHLKPGHNPVVDREYDSEEDMEAMMEDVIHMNIDKNEGYVRHWTAYR</sequence>
<evidence type="ECO:0000313" key="2">
    <source>
        <dbReference type="EMBL" id="CAK7231648.1"/>
    </source>
</evidence>
<dbReference type="EMBL" id="CAWUHD010000103">
    <property type="protein sequence ID" value="CAK7231648.1"/>
    <property type="molecule type" value="Genomic_DNA"/>
</dbReference>
<feature type="domain" description="HNH nuclease" evidence="1">
    <location>
        <begin position="86"/>
        <end position="161"/>
    </location>
</feature>
<evidence type="ECO:0000313" key="3">
    <source>
        <dbReference type="Proteomes" id="UP001642482"/>
    </source>
</evidence>
<dbReference type="Pfam" id="PF13391">
    <property type="entry name" value="HNH_2"/>
    <property type="match status" value="1"/>
</dbReference>
<accession>A0ABP0CIF8</accession>
<protein>
    <recommendedName>
        <fullName evidence="1">HNH nuclease domain-containing protein</fullName>
    </recommendedName>
</protein>
<organism evidence="2 3">
    <name type="scientific">Sporothrix eucalyptigena</name>
    <dbReference type="NCBI Taxonomy" id="1812306"/>
    <lineage>
        <taxon>Eukaryota</taxon>
        <taxon>Fungi</taxon>
        <taxon>Dikarya</taxon>
        <taxon>Ascomycota</taxon>
        <taxon>Pezizomycotina</taxon>
        <taxon>Sordariomycetes</taxon>
        <taxon>Sordariomycetidae</taxon>
        <taxon>Ophiostomatales</taxon>
        <taxon>Ophiostomataceae</taxon>
        <taxon>Sporothrix</taxon>
    </lineage>
</organism>
<proteinExistence type="predicted"/>